<name>A0AAV7QMY9_PLEWA</name>
<accession>A0AAV7QMY9</accession>
<dbReference type="AlphaFoldDB" id="A0AAV7QMY9"/>
<sequence length="79" mass="8875">EGVISHPNVRHCLRAALLKLKSLEEASSHLSARELLNKTQNGRVIHLITFLQESSPIYFAATSYTAHLRTQNRSVLCYA</sequence>
<comment type="caution">
    <text evidence="1">The sequence shown here is derived from an EMBL/GenBank/DDBJ whole genome shotgun (WGS) entry which is preliminary data.</text>
</comment>
<proteinExistence type="predicted"/>
<dbReference type="EMBL" id="JANPWB010000010">
    <property type="protein sequence ID" value="KAJ1141084.1"/>
    <property type="molecule type" value="Genomic_DNA"/>
</dbReference>
<reference evidence="1" key="1">
    <citation type="journal article" date="2022" name="bioRxiv">
        <title>Sequencing and chromosome-scale assembly of the giantPleurodeles waltlgenome.</title>
        <authorList>
            <person name="Brown T."/>
            <person name="Elewa A."/>
            <person name="Iarovenko S."/>
            <person name="Subramanian E."/>
            <person name="Araus A.J."/>
            <person name="Petzold A."/>
            <person name="Susuki M."/>
            <person name="Suzuki K.-i.T."/>
            <person name="Hayashi T."/>
            <person name="Toyoda A."/>
            <person name="Oliveira C."/>
            <person name="Osipova E."/>
            <person name="Leigh N.D."/>
            <person name="Simon A."/>
            <person name="Yun M.H."/>
        </authorList>
    </citation>
    <scope>NUCLEOTIDE SEQUENCE</scope>
    <source>
        <strain evidence="1">20211129_DDA</strain>
        <tissue evidence="1">Liver</tissue>
    </source>
</reference>
<feature type="non-terminal residue" evidence="1">
    <location>
        <position position="1"/>
    </location>
</feature>
<keyword evidence="2" id="KW-1185">Reference proteome</keyword>
<gene>
    <name evidence="1" type="ORF">NDU88_007420</name>
</gene>
<protein>
    <submittedName>
        <fullName evidence="1">Uncharacterized protein</fullName>
    </submittedName>
</protein>
<evidence type="ECO:0000313" key="2">
    <source>
        <dbReference type="Proteomes" id="UP001066276"/>
    </source>
</evidence>
<feature type="non-terminal residue" evidence="1">
    <location>
        <position position="79"/>
    </location>
</feature>
<dbReference type="Proteomes" id="UP001066276">
    <property type="component" value="Chromosome 6"/>
</dbReference>
<organism evidence="1 2">
    <name type="scientific">Pleurodeles waltl</name>
    <name type="common">Iberian ribbed newt</name>
    <dbReference type="NCBI Taxonomy" id="8319"/>
    <lineage>
        <taxon>Eukaryota</taxon>
        <taxon>Metazoa</taxon>
        <taxon>Chordata</taxon>
        <taxon>Craniata</taxon>
        <taxon>Vertebrata</taxon>
        <taxon>Euteleostomi</taxon>
        <taxon>Amphibia</taxon>
        <taxon>Batrachia</taxon>
        <taxon>Caudata</taxon>
        <taxon>Salamandroidea</taxon>
        <taxon>Salamandridae</taxon>
        <taxon>Pleurodelinae</taxon>
        <taxon>Pleurodeles</taxon>
    </lineage>
</organism>
<evidence type="ECO:0000313" key="1">
    <source>
        <dbReference type="EMBL" id="KAJ1141084.1"/>
    </source>
</evidence>